<dbReference type="AlphaFoldDB" id="A0A2T6ZUH5"/>
<evidence type="ECO:0000256" key="1">
    <source>
        <dbReference type="SAM" id="MobiDB-lite"/>
    </source>
</evidence>
<dbReference type="OrthoDB" id="5365245at2759"/>
<accession>A0A2T6ZUH5</accession>
<dbReference type="EMBL" id="NESQ01000099">
    <property type="protein sequence ID" value="PUU79141.1"/>
    <property type="molecule type" value="Genomic_DNA"/>
</dbReference>
<organism evidence="2 3">
    <name type="scientific">Tuber borchii</name>
    <name type="common">White truffle</name>
    <dbReference type="NCBI Taxonomy" id="42251"/>
    <lineage>
        <taxon>Eukaryota</taxon>
        <taxon>Fungi</taxon>
        <taxon>Dikarya</taxon>
        <taxon>Ascomycota</taxon>
        <taxon>Pezizomycotina</taxon>
        <taxon>Pezizomycetes</taxon>
        <taxon>Pezizales</taxon>
        <taxon>Tuberaceae</taxon>
        <taxon>Tuber</taxon>
    </lineage>
</organism>
<name>A0A2T6ZUH5_TUBBO</name>
<evidence type="ECO:0000313" key="2">
    <source>
        <dbReference type="EMBL" id="PUU79141.1"/>
    </source>
</evidence>
<reference evidence="2 3" key="1">
    <citation type="submission" date="2017-04" db="EMBL/GenBank/DDBJ databases">
        <title>Draft genome sequence of Tuber borchii Vittad., a whitish edible truffle.</title>
        <authorList>
            <consortium name="DOE Joint Genome Institute"/>
            <person name="Murat C."/>
            <person name="Kuo A."/>
            <person name="Barry K.W."/>
            <person name="Clum A."/>
            <person name="Dockter R.B."/>
            <person name="Fauchery L."/>
            <person name="Iotti M."/>
            <person name="Kohler A."/>
            <person name="Labutti K."/>
            <person name="Lindquist E.A."/>
            <person name="Lipzen A."/>
            <person name="Ohm R.A."/>
            <person name="Wang M."/>
            <person name="Grigoriev I.V."/>
            <person name="Zambonelli A."/>
            <person name="Martin F.M."/>
        </authorList>
    </citation>
    <scope>NUCLEOTIDE SEQUENCE [LARGE SCALE GENOMIC DNA]</scope>
    <source>
        <strain evidence="2 3">Tbo3840</strain>
    </source>
</reference>
<keyword evidence="3" id="KW-1185">Reference proteome</keyword>
<gene>
    <name evidence="2" type="ORF">B9Z19DRAFT_1177065</name>
</gene>
<protein>
    <submittedName>
        <fullName evidence="2">Uncharacterized protein</fullName>
    </submittedName>
</protein>
<sequence>MGAKKRKGDRFGTPGNRAIPVPYDGPATRLRNRSSLPPGEPAASLKGVQSAPTQEPVRKQNFEVVILKSAQMQTPVQIRPKKKNTYAQTIIERWPVTEAREAIAQEIALHRCGYQTEDDSSIREKDVVPKMKWANRRLRGGYWAYVQKVPSGHHLESYRKGKSANSDLRGSACEFPTCGAFFQDGQYRISFEPPLHTTLRSFKGAIDLTHDTDRGVEGNTSIAKDHEKPTFFCLKCFDKLLIPYTQGETKAQPVDPFSQKLDENPIFQTPKPGYLRPSPSCRIYDRIRPETRPMPNESFNLSPTEREVIKTWKGYNYNQGLSRLSGKSGFMFSTGLASHQENCAITGLNGIGIAEFLYTHFPENSVPYYSMKKGGPSRAPREPDHK</sequence>
<evidence type="ECO:0000313" key="3">
    <source>
        <dbReference type="Proteomes" id="UP000244722"/>
    </source>
</evidence>
<feature type="region of interest" description="Disordered" evidence="1">
    <location>
        <begin position="1"/>
        <end position="55"/>
    </location>
</feature>
<dbReference type="Proteomes" id="UP000244722">
    <property type="component" value="Unassembled WGS sequence"/>
</dbReference>
<proteinExistence type="predicted"/>
<comment type="caution">
    <text evidence="2">The sequence shown here is derived from an EMBL/GenBank/DDBJ whole genome shotgun (WGS) entry which is preliminary data.</text>
</comment>